<accession>A0A1H8M5Z2</accession>
<dbReference type="OrthoDB" id="2987568at2"/>
<gene>
    <name evidence="1" type="ORF">E3O10_05185</name>
</gene>
<dbReference type="EMBL" id="SOFF01000019">
    <property type="protein sequence ID" value="TFB92077.1"/>
    <property type="molecule type" value="Genomic_DNA"/>
</dbReference>
<evidence type="ECO:0000313" key="1">
    <source>
        <dbReference type="EMBL" id="TFB92077.1"/>
    </source>
</evidence>
<sequence length="188" mass="20732">MHELVDSIRGDVVEATVFTALIRAPGGRAAAAEVAYDLVLLVETHDLDAARELVASDSWRTHAVPVIAAGAAHLQFVAANTRRIAPVDHSRGGVFLFNYFSAPTVEANLYAWQYTAGWFQDQTGLDNSTVLQPVDDGPFSLVNHCRWDHLVDVMPALACKRSFGEFVLRVFQENGVKPRPLLFRISRS</sequence>
<keyword evidence="2" id="KW-1185">Reference proteome</keyword>
<reference evidence="1 2" key="1">
    <citation type="submission" date="2019-03" db="EMBL/GenBank/DDBJ databases">
        <title>Genomics of glacier-inhabiting Cryobacterium strains.</title>
        <authorList>
            <person name="Liu Q."/>
            <person name="Xin Y.-H."/>
        </authorList>
    </citation>
    <scope>NUCLEOTIDE SEQUENCE [LARGE SCALE GENOMIC DNA]</scope>
    <source>
        <strain evidence="1 2">Hh15</strain>
    </source>
</reference>
<dbReference type="AlphaFoldDB" id="A0A1H8M5Z2"/>
<name>A0A1H8M5Z2_9MICO</name>
<evidence type="ECO:0000313" key="2">
    <source>
        <dbReference type="Proteomes" id="UP000297654"/>
    </source>
</evidence>
<dbReference type="RefSeq" id="WP_092112869.1">
    <property type="nucleotide sequence ID" value="NZ_FOCN01000038.1"/>
</dbReference>
<organism evidence="1 2">
    <name type="scientific">Cryobacterium luteum</name>
    <dbReference type="NCBI Taxonomy" id="1424661"/>
    <lineage>
        <taxon>Bacteria</taxon>
        <taxon>Bacillati</taxon>
        <taxon>Actinomycetota</taxon>
        <taxon>Actinomycetes</taxon>
        <taxon>Micrococcales</taxon>
        <taxon>Microbacteriaceae</taxon>
        <taxon>Cryobacterium</taxon>
    </lineage>
</organism>
<proteinExistence type="predicted"/>
<comment type="caution">
    <text evidence="1">The sequence shown here is derived from an EMBL/GenBank/DDBJ whole genome shotgun (WGS) entry which is preliminary data.</text>
</comment>
<evidence type="ECO:0008006" key="3">
    <source>
        <dbReference type="Google" id="ProtNLM"/>
    </source>
</evidence>
<dbReference type="Proteomes" id="UP000297654">
    <property type="component" value="Unassembled WGS sequence"/>
</dbReference>
<protein>
    <recommendedName>
        <fullName evidence="3">EthD domain-containing protein</fullName>
    </recommendedName>
</protein>